<accession>A0ABX4GLN4</accession>
<evidence type="ECO:0000259" key="2">
    <source>
        <dbReference type="Pfam" id="PF00535"/>
    </source>
</evidence>
<dbReference type="Pfam" id="PF00535">
    <property type="entry name" value="Glycos_transf_2"/>
    <property type="match status" value="1"/>
</dbReference>
<name>A0ABX4GLN4_9PSED</name>
<evidence type="ECO:0000256" key="1">
    <source>
        <dbReference type="ARBA" id="ARBA00022519"/>
    </source>
</evidence>
<organism evidence="3 4">
    <name type="scientific">Pseudomonas lundensis</name>
    <dbReference type="NCBI Taxonomy" id="86185"/>
    <lineage>
        <taxon>Bacteria</taxon>
        <taxon>Pseudomonadati</taxon>
        <taxon>Pseudomonadota</taxon>
        <taxon>Gammaproteobacteria</taxon>
        <taxon>Pseudomonadales</taxon>
        <taxon>Pseudomonadaceae</taxon>
        <taxon>Pseudomonas</taxon>
    </lineage>
</organism>
<dbReference type="RefSeq" id="WP_094987898.1">
    <property type="nucleotide sequence ID" value="NZ_JAAQXW010000003.1"/>
</dbReference>
<keyword evidence="1" id="KW-1003">Cell membrane</keyword>
<keyword evidence="4" id="KW-1185">Reference proteome</keyword>
<dbReference type="SUPFAM" id="SSF53448">
    <property type="entry name" value="Nucleotide-diphospho-sugar transferases"/>
    <property type="match status" value="1"/>
</dbReference>
<dbReference type="EMBL" id="NQKG01000009">
    <property type="protein sequence ID" value="OZY55002.1"/>
    <property type="molecule type" value="Genomic_DNA"/>
</dbReference>
<keyword evidence="1" id="KW-0472">Membrane</keyword>
<sequence>MSNVRLSLIGTSQGGREKEIFRLLESLVSVRDSVELVFVDQTRGDAISSVFDKFIGQVNFNLIKSDPCSLSIARNLALDNAKGNIIGFCDDDAFYSASSLEYICNLTLDGAIVSVPVVDQASGNNYAGRKFPSYKSVMSYSQVIRYSLSVGTFIFKKTEKPFSERFDERLGVGTPLGGSEETELFFRLKSEGFSTVFDPAAFVFHDNDMPSPKQNDLSLKYQRYATGYAVVIKKYLMASNGALGAEIVNVLGRSSIGLLFPSRRKVCWGRLKGFVSGLVKHRLV</sequence>
<feature type="domain" description="Glycosyltransferase 2-like" evidence="2">
    <location>
        <begin position="17"/>
        <end position="132"/>
    </location>
</feature>
<keyword evidence="1" id="KW-0997">Cell inner membrane</keyword>
<evidence type="ECO:0000313" key="3">
    <source>
        <dbReference type="EMBL" id="OZY55002.1"/>
    </source>
</evidence>
<dbReference type="Proteomes" id="UP000216897">
    <property type="component" value="Unassembled WGS sequence"/>
</dbReference>
<dbReference type="InterPro" id="IPR029044">
    <property type="entry name" value="Nucleotide-diphossugar_trans"/>
</dbReference>
<dbReference type="InterPro" id="IPR001173">
    <property type="entry name" value="Glyco_trans_2-like"/>
</dbReference>
<comment type="caution">
    <text evidence="3">The sequence shown here is derived from an EMBL/GenBank/DDBJ whole genome shotgun (WGS) entry which is preliminary data.</text>
</comment>
<reference evidence="3 4" key="1">
    <citation type="submission" date="2017-08" db="EMBL/GenBank/DDBJ databases">
        <title>Genomic and metabolic characterisation of spoilage-associated Pseudomonas species.</title>
        <authorList>
            <person name="Stanborough T."/>
            <person name="Fegan N."/>
            <person name="Powell S.M."/>
            <person name="Singh T."/>
            <person name="Tamplin M.L."/>
            <person name="Chandry P.S."/>
        </authorList>
    </citation>
    <scope>NUCLEOTIDE SEQUENCE [LARGE SCALE GENOMIC DNA]</scope>
    <source>
        <strain evidence="3 4">L1814</strain>
    </source>
</reference>
<gene>
    <name evidence="3" type="ORF">CJF38_11175</name>
</gene>
<dbReference type="Gene3D" id="3.90.550.10">
    <property type="entry name" value="Spore Coat Polysaccharide Biosynthesis Protein SpsA, Chain A"/>
    <property type="match status" value="1"/>
</dbReference>
<proteinExistence type="predicted"/>
<protein>
    <recommendedName>
        <fullName evidence="2">Glycosyltransferase 2-like domain-containing protein</fullName>
    </recommendedName>
</protein>
<evidence type="ECO:0000313" key="4">
    <source>
        <dbReference type="Proteomes" id="UP000216897"/>
    </source>
</evidence>